<proteinExistence type="predicted"/>
<name>A0A0L8HVZ6_OCTBM</name>
<sequence length="87" mass="10361">MKYCISGRLFYFIIFFPIKHTLYNHPTKNIAAPKLQYVVMCVHIGKRKESIAYWVRNKYRRIVITLMVVCINEKIPEMGRENCVAIH</sequence>
<accession>A0A0L8HVZ6</accession>
<gene>
    <name evidence="1" type="ORF">OCBIM_22004600mg</name>
</gene>
<dbReference type="EMBL" id="KQ417182">
    <property type="protein sequence ID" value="KOF93403.1"/>
    <property type="molecule type" value="Genomic_DNA"/>
</dbReference>
<dbReference type="AlphaFoldDB" id="A0A0L8HVZ6"/>
<organism evidence="1">
    <name type="scientific">Octopus bimaculoides</name>
    <name type="common">California two-spotted octopus</name>
    <dbReference type="NCBI Taxonomy" id="37653"/>
    <lineage>
        <taxon>Eukaryota</taxon>
        <taxon>Metazoa</taxon>
        <taxon>Spiralia</taxon>
        <taxon>Lophotrochozoa</taxon>
        <taxon>Mollusca</taxon>
        <taxon>Cephalopoda</taxon>
        <taxon>Coleoidea</taxon>
        <taxon>Octopodiformes</taxon>
        <taxon>Octopoda</taxon>
        <taxon>Incirrata</taxon>
        <taxon>Octopodidae</taxon>
        <taxon>Octopus</taxon>
    </lineage>
</organism>
<protein>
    <submittedName>
        <fullName evidence="1">Uncharacterized protein</fullName>
    </submittedName>
</protein>
<evidence type="ECO:0000313" key="1">
    <source>
        <dbReference type="EMBL" id="KOF93403.1"/>
    </source>
</evidence>
<reference evidence="1" key="1">
    <citation type="submission" date="2015-07" db="EMBL/GenBank/DDBJ databases">
        <title>MeaNS - Measles Nucleotide Surveillance Program.</title>
        <authorList>
            <person name="Tran T."/>
            <person name="Druce J."/>
        </authorList>
    </citation>
    <scope>NUCLEOTIDE SEQUENCE</scope>
    <source>
        <strain evidence="1">UCB-OBI-ISO-001</strain>
        <tissue evidence="1">Gonad</tissue>
    </source>
</reference>